<evidence type="ECO:0000256" key="1">
    <source>
        <dbReference type="SAM" id="MobiDB-lite"/>
    </source>
</evidence>
<keyword evidence="3" id="KW-1185">Reference proteome</keyword>
<dbReference type="EMBL" id="PNBA02000015">
    <property type="protein sequence ID" value="KAG6398449.1"/>
    <property type="molecule type" value="Genomic_DNA"/>
</dbReference>
<reference evidence="2" key="2">
    <citation type="submission" date="2020-08" db="EMBL/GenBank/DDBJ databases">
        <title>Plant Genome Project.</title>
        <authorList>
            <person name="Zhang R.-G."/>
        </authorList>
    </citation>
    <scope>NUCLEOTIDE SEQUENCE</scope>
    <source>
        <strain evidence="2">Huo1</strain>
        <tissue evidence="2">Leaf</tissue>
    </source>
</reference>
<gene>
    <name evidence="2" type="ORF">SASPL_139909</name>
</gene>
<proteinExistence type="predicted"/>
<sequence length="109" mass="11835">MRCNSGGSNGVREIARLKQSSFNCFQEPADYATQLAAAAQPTAAADQIAITINYAVNVYLETAARSPREAVRPSGAHGDSRGSYHHHRRLPGSRGLRSEVGRKLKLRKS</sequence>
<organism evidence="2">
    <name type="scientific">Salvia splendens</name>
    <name type="common">Scarlet sage</name>
    <dbReference type="NCBI Taxonomy" id="180675"/>
    <lineage>
        <taxon>Eukaryota</taxon>
        <taxon>Viridiplantae</taxon>
        <taxon>Streptophyta</taxon>
        <taxon>Embryophyta</taxon>
        <taxon>Tracheophyta</taxon>
        <taxon>Spermatophyta</taxon>
        <taxon>Magnoliopsida</taxon>
        <taxon>eudicotyledons</taxon>
        <taxon>Gunneridae</taxon>
        <taxon>Pentapetalae</taxon>
        <taxon>asterids</taxon>
        <taxon>lamiids</taxon>
        <taxon>Lamiales</taxon>
        <taxon>Lamiaceae</taxon>
        <taxon>Nepetoideae</taxon>
        <taxon>Mentheae</taxon>
        <taxon>Salviinae</taxon>
        <taxon>Salvia</taxon>
        <taxon>Salvia subgen. Calosphace</taxon>
        <taxon>core Calosphace</taxon>
    </lineage>
</organism>
<evidence type="ECO:0000313" key="3">
    <source>
        <dbReference type="Proteomes" id="UP000298416"/>
    </source>
</evidence>
<accession>A0A8X8WPU1</accession>
<protein>
    <submittedName>
        <fullName evidence="2">Uncharacterized protein</fullName>
    </submittedName>
</protein>
<evidence type="ECO:0000313" key="2">
    <source>
        <dbReference type="EMBL" id="KAG6398449.1"/>
    </source>
</evidence>
<feature type="region of interest" description="Disordered" evidence="1">
    <location>
        <begin position="65"/>
        <end position="109"/>
    </location>
</feature>
<dbReference type="Proteomes" id="UP000298416">
    <property type="component" value="Unassembled WGS sequence"/>
</dbReference>
<comment type="caution">
    <text evidence="2">The sequence shown here is derived from an EMBL/GenBank/DDBJ whole genome shotgun (WGS) entry which is preliminary data.</text>
</comment>
<reference evidence="2" key="1">
    <citation type="submission" date="2018-01" db="EMBL/GenBank/DDBJ databases">
        <authorList>
            <person name="Mao J.F."/>
        </authorList>
    </citation>
    <scope>NUCLEOTIDE SEQUENCE</scope>
    <source>
        <strain evidence="2">Huo1</strain>
        <tissue evidence="2">Leaf</tissue>
    </source>
</reference>
<name>A0A8X8WPU1_SALSN</name>
<dbReference type="AlphaFoldDB" id="A0A8X8WPU1"/>